<evidence type="ECO:0000313" key="2">
    <source>
        <dbReference type="Proteomes" id="UP000669060"/>
    </source>
</evidence>
<dbReference type="RefSeq" id="WP_208315589.1">
    <property type="nucleotide sequence ID" value="NZ_JAELYA010000007.1"/>
</dbReference>
<proteinExistence type="predicted"/>
<evidence type="ECO:0000313" key="1">
    <source>
        <dbReference type="EMBL" id="MBO3277304.1"/>
    </source>
</evidence>
<comment type="caution">
    <text evidence="1">The sequence shown here is derived from an EMBL/GenBank/DDBJ whole genome shotgun (WGS) entry which is preliminary data.</text>
</comment>
<protein>
    <submittedName>
        <fullName evidence="1">DUF4258 domain-containing protein</fullName>
    </submittedName>
</protein>
<sequence>MHQLPMSLADLERLIHQIAQDSSNVRFTVHCQERLAQRGVTLLEALRCLRRGSIQRPPAFNADKGSWEFRMSEAPPRDIVCLVGAICLDPLTHQVVAITVWEV</sequence>
<keyword evidence="2" id="KW-1185">Reference proteome</keyword>
<accession>A0ABS3TXJ0</accession>
<name>A0ABS3TXJ0_9PSED</name>
<reference evidence="1 2" key="1">
    <citation type="submission" date="2020-12" db="EMBL/GenBank/DDBJ databases">
        <title>Pseudomonas schmalbachii sp. nov. isolated from millipede gut.</title>
        <authorList>
            <person name="Shelomi M."/>
        </authorList>
    </citation>
    <scope>NUCLEOTIDE SEQUENCE [LARGE SCALE GENOMIC DNA]</scope>
    <source>
        <strain evidence="1 2">Milli4</strain>
    </source>
</reference>
<gene>
    <name evidence="1" type="ORF">JFY56_18965</name>
</gene>
<organism evidence="1 2">
    <name type="scientific">Pseudomonas schmalbachii</name>
    <dbReference type="NCBI Taxonomy" id="2816993"/>
    <lineage>
        <taxon>Bacteria</taxon>
        <taxon>Pseudomonadati</taxon>
        <taxon>Pseudomonadota</taxon>
        <taxon>Gammaproteobacteria</taxon>
        <taxon>Pseudomonadales</taxon>
        <taxon>Pseudomonadaceae</taxon>
        <taxon>Pseudomonas</taxon>
    </lineage>
</organism>
<dbReference type="Proteomes" id="UP000669060">
    <property type="component" value="Unassembled WGS sequence"/>
</dbReference>
<dbReference type="EMBL" id="JAELYA010000007">
    <property type="protein sequence ID" value="MBO3277304.1"/>
    <property type="molecule type" value="Genomic_DNA"/>
</dbReference>